<feature type="region of interest" description="Disordered" evidence="2">
    <location>
        <begin position="1"/>
        <end position="37"/>
    </location>
</feature>
<dbReference type="SUPFAM" id="SSF47413">
    <property type="entry name" value="lambda repressor-like DNA-binding domains"/>
    <property type="match status" value="1"/>
</dbReference>
<feature type="domain" description="HTH cro/C1-type" evidence="3">
    <location>
        <begin position="151"/>
        <end position="205"/>
    </location>
</feature>
<dbReference type="InterPro" id="IPR010982">
    <property type="entry name" value="Lambda_DNA-bd_dom_sf"/>
</dbReference>
<evidence type="ECO:0000313" key="4">
    <source>
        <dbReference type="EMBL" id="PZQ54376.1"/>
    </source>
</evidence>
<dbReference type="GO" id="GO:0003700">
    <property type="term" value="F:DNA-binding transcription factor activity"/>
    <property type="evidence" value="ECO:0007669"/>
    <property type="project" value="TreeGrafter"/>
</dbReference>
<dbReference type="InterPro" id="IPR001387">
    <property type="entry name" value="Cro/C1-type_HTH"/>
</dbReference>
<evidence type="ECO:0000256" key="1">
    <source>
        <dbReference type="ARBA" id="ARBA00023125"/>
    </source>
</evidence>
<dbReference type="GO" id="GO:0035438">
    <property type="term" value="F:cyclic-di-GMP binding"/>
    <property type="evidence" value="ECO:0007669"/>
    <property type="project" value="InterPro"/>
</dbReference>
<dbReference type="Pfam" id="PF13560">
    <property type="entry name" value="HTH_31"/>
    <property type="match status" value="1"/>
</dbReference>
<dbReference type="GO" id="GO:0003677">
    <property type="term" value="F:DNA binding"/>
    <property type="evidence" value="ECO:0007669"/>
    <property type="project" value="UniProtKB-KW"/>
</dbReference>
<dbReference type="Gene3D" id="1.10.260.40">
    <property type="entry name" value="lambda repressor-like DNA-binding domains"/>
    <property type="match status" value="1"/>
</dbReference>
<accession>A0A2W5NLS4</accession>
<dbReference type="InterPro" id="IPR009875">
    <property type="entry name" value="PilZ_domain"/>
</dbReference>
<dbReference type="PROSITE" id="PS50943">
    <property type="entry name" value="HTH_CROC1"/>
    <property type="match status" value="1"/>
</dbReference>
<organism evidence="4 5">
    <name type="scientific">Novosphingobium pentaromativorans</name>
    <dbReference type="NCBI Taxonomy" id="205844"/>
    <lineage>
        <taxon>Bacteria</taxon>
        <taxon>Pseudomonadati</taxon>
        <taxon>Pseudomonadota</taxon>
        <taxon>Alphaproteobacteria</taxon>
        <taxon>Sphingomonadales</taxon>
        <taxon>Sphingomonadaceae</taxon>
        <taxon>Novosphingobium</taxon>
    </lineage>
</organism>
<dbReference type="SMART" id="SM00530">
    <property type="entry name" value="HTH_XRE"/>
    <property type="match status" value="1"/>
</dbReference>
<dbReference type="PANTHER" id="PTHR46797">
    <property type="entry name" value="HTH-TYPE TRANSCRIPTIONAL REGULATOR"/>
    <property type="match status" value="1"/>
</dbReference>
<evidence type="ECO:0000313" key="5">
    <source>
        <dbReference type="Proteomes" id="UP000249082"/>
    </source>
</evidence>
<dbReference type="AlphaFoldDB" id="A0A2W5NLS4"/>
<feature type="compositionally biased region" description="Polar residues" evidence="2">
    <location>
        <begin position="10"/>
        <end position="22"/>
    </location>
</feature>
<dbReference type="SUPFAM" id="SSF141371">
    <property type="entry name" value="PilZ domain-like"/>
    <property type="match status" value="1"/>
</dbReference>
<dbReference type="EMBL" id="QFPX01000009">
    <property type="protein sequence ID" value="PZQ54376.1"/>
    <property type="molecule type" value="Genomic_DNA"/>
</dbReference>
<dbReference type="Proteomes" id="UP000249082">
    <property type="component" value="Unassembled WGS sequence"/>
</dbReference>
<sequence length="242" mass="25871">MPIAAHFEDQTANSSGDSQSGGKSAENGQKADKPRAARKRLMIETQGSLPSGVETPVTIHNFSETGLLLETAEDMEIGEALDIELPEAGPTRARVVWASGRLYGCAFDIPLHPAVLSAAQLRSAMQDVDLAPPPAVAAPAAIGGESFGERLHRLRKLRGFTQGELASRLGVSKPTVWAWEQGRARPIEERLDAIAEELGVTAAELRPGRTVAGLPELIARCRDQIAAAVETSPDKIRIMIEL</sequence>
<evidence type="ECO:0000259" key="3">
    <source>
        <dbReference type="PROSITE" id="PS50943"/>
    </source>
</evidence>
<gene>
    <name evidence="4" type="ORF">DI555_13210</name>
</gene>
<dbReference type="Pfam" id="PF07238">
    <property type="entry name" value="PilZ"/>
    <property type="match status" value="1"/>
</dbReference>
<evidence type="ECO:0000256" key="2">
    <source>
        <dbReference type="SAM" id="MobiDB-lite"/>
    </source>
</evidence>
<reference evidence="4 5" key="1">
    <citation type="submission" date="2017-08" db="EMBL/GenBank/DDBJ databases">
        <title>Infants hospitalized years apart are colonized by the same room-sourced microbial strains.</title>
        <authorList>
            <person name="Brooks B."/>
            <person name="Olm M.R."/>
            <person name="Firek B.A."/>
            <person name="Baker R."/>
            <person name="Thomas B.C."/>
            <person name="Morowitz M.J."/>
            <person name="Banfield J.F."/>
        </authorList>
    </citation>
    <scope>NUCLEOTIDE SEQUENCE [LARGE SCALE GENOMIC DNA]</scope>
    <source>
        <strain evidence="4">S2_005_002_R2_33</strain>
    </source>
</reference>
<dbReference type="InterPro" id="IPR050807">
    <property type="entry name" value="TransReg_Diox_bact_type"/>
</dbReference>
<comment type="caution">
    <text evidence="4">The sequence shown here is derived from an EMBL/GenBank/DDBJ whole genome shotgun (WGS) entry which is preliminary data.</text>
</comment>
<proteinExistence type="predicted"/>
<dbReference type="PANTHER" id="PTHR46797:SF1">
    <property type="entry name" value="METHYLPHOSPHONATE SYNTHASE"/>
    <property type="match status" value="1"/>
</dbReference>
<dbReference type="GO" id="GO:0005829">
    <property type="term" value="C:cytosol"/>
    <property type="evidence" value="ECO:0007669"/>
    <property type="project" value="TreeGrafter"/>
</dbReference>
<keyword evidence="1" id="KW-0238">DNA-binding</keyword>
<dbReference type="CDD" id="cd00093">
    <property type="entry name" value="HTH_XRE"/>
    <property type="match status" value="1"/>
</dbReference>
<name>A0A2W5NLS4_9SPHN</name>
<protein>
    <submittedName>
        <fullName evidence="4">XRE family transcriptional regulator</fullName>
    </submittedName>
</protein>